<name>A0A5B2VT55_9BACT</name>
<dbReference type="InterPro" id="IPR018490">
    <property type="entry name" value="cNMP-bd_dom_sf"/>
</dbReference>
<dbReference type="AlphaFoldDB" id="A0A5B2VT55"/>
<protein>
    <submittedName>
        <fullName evidence="2">Crp/Fnr family transcriptional regulator</fullName>
    </submittedName>
</protein>
<dbReference type="EMBL" id="VUOC01000002">
    <property type="protein sequence ID" value="KAA2242983.1"/>
    <property type="molecule type" value="Genomic_DNA"/>
</dbReference>
<dbReference type="SUPFAM" id="SSF51206">
    <property type="entry name" value="cAMP-binding domain-like"/>
    <property type="match status" value="1"/>
</dbReference>
<feature type="domain" description="Cyclic nucleotide-binding" evidence="1">
    <location>
        <begin position="14"/>
        <end position="118"/>
    </location>
</feature>
<gene>
    <name evidence="2" type="ORF">F0L74_10705</name>
</gene>
<evidence type="ECO:0000313" key="2">
    <source>
        <dbReference type="EMBL" id="KAA2242983.1"/>
    </source>
</evidence>
<evidence type="ECO:0000313" key="3">
    <source>
        <dbReference type="Proteomes" id="UP000324611"/>
    </source>
</evidence>
<reference evidence="2 3" key="1">
    <citation type="submission" date="2019-09" db="EMBL/GenBank/DDBJ databases">
        <title>Chitinophaga ginsengihumi sp. nov., isolated from soil of ginseng rhizosphere.</title>
        <authorList>
            <person name="Lee J."/>
        </authorList>
    </citation>
    <scope>NUCLEOTIDE SEQUENCE [LARGE SCALE GENOMIC DNA]</scope>
    <source>
        <strain evidence="2 3">BN140078</strain>
    </source>
</reference>
<proteinExistence type="predicted"/>
<organism evidence="2 3">
    <name type="scientific">Chitinophaga agrisoli</name>
    <dbReference type="NCBI Taxonomy" id="2607653"/>
    <lineage>
        <taxon>Bacteria</taxon>
        <taxon>Pseudomonadati</taxon>
        <taxon>Bacteroidota</taxon>
        <taxon>Chitinophagia</taxon>
        <taxon>Chitinophagales</taxon>
        <taxon>Chitinophagaceae</taxon>
        <taxon>Chitinophaga</taxon>
    </lineage>
</organism>
<dbReference type="InterPro" id="IPR000595">
    <property type="entry name" value="cNMP-bd_dom"/>
</dbReference>
<dbReference type="RefSeq" id="WP_149837859.1">
    <property type="nucleotide sequence ID" value="NZ_VUOC01000002.1"/>
</dbReference>
<sequence>MLQSVTTLQQILFDLSGILPADAQPLFSVTRPAQLAANAVYIPEGDRSKKLAFIEKGIIRAYRVKDNGDEATLFLRWEGQFAASHDTIIHSRPSRFIYRALEDTSLLEIDYDVLETVLKAHTEYEPLRNFFLMKMLAESLDLIETFVTLSPEERYRRLVKDKFDIVNRVPDKYIASMLGITPVSLSRIRKRIHARGQH</sequence>
<dbReference type="Gene3D" id="2.60.120.10">
    <property type="entry name" value="Jelly Rolls"/>
    <property type="match status" value="1"/>
</dbReference>
<keyword evidence="3" id="KW-1185">Reference proteome</keyword>
<dbReference type="Pfam" id="PF00027">
    <property type="entry name" value="cNMP_binding"/>
    <property type="match status" value="1"/>
</dbReference>
<dbReference type="PROSITE" id="PS50042">
    <property type="entry name" value="CNMP_BINDING_3"/>
    <property type="match status" value="1"/>
</dbReference>
<comment type="caution">
    <text evidence="2">The sequence shown here is derived from an EMBL/GenBank/DDBJ whole genome shotgun (WGS) entry which is preliminary data.</text>
</comment>
<dbReference type="InterPro" id="IPR014710">
    <property type="entry name" value="RmlC-like_jellyroll"/>
</dbReference>
<accession>A0A5B2VT55</accession>
<evidence type="ECO:0000259" key="1">
    <source>
        <dbReference type="PROSITE" id="PS50042"/>
    </source>
</evidence>
<reference evidence="2 3" key="2">
    <citation type="submission" date="2019-09" db="EMBL/GenBank/DDBJ databases">
        <authorList>
            <person name="Jin C."/>
        </authorList>
    </citation>
    <scope>NUCLEOTIDE SEQUENCE [LARGE SCALE GENOMIC DNA]</scope>
    <source>
        <strain evidence="2 3">BN140078</strain>
    </source>
</reference>
<dbReference type="Proteomes" id="UP000324611">
    <property type="component" value="Unassembled WGS sequence"/>
</dbReference>